<evidence type="ECO:0000256" key="2">
    <source>
        <dbReference type="ARBA" id="ARBA00022475"/>
    </source>
</evidence>
<evidence type="ECO:0000256" key="6">
    <source>
        <dbReference type="SAM" id="Phobius"/>
    </source>
</evidence>
<name>A0A2N3HJX1_9FLAO</name>
<comment type="caution">
    <text evidence="10">The sequence shown here is derived from an EMBL/GenBank/DDBJ whole genome shotgun (WGS) entry which is preliminary data.</text>
</comment>
<dbReference type="Pfam" id="PF22744">
    <property type="entry name" value="Toast-rack_PspC-Cterm"/>
    <property type="match status" value="1"/>
</dbReference>
<dbReference type="Proteomes" id="UP000233435">
    <property type="component" value="Unassembled WGS sequence"/>
</dbReference>
<organism evidence="10 11">
    <name type="scientific">Confluentibacter flavum</name>
    <dbReference type="NCBI Taxonomy" id="1909700"/>
    <lineage>
        <taxon>Bacteria</taxon>
        <taxon>Pseudomonadati</taxon>
        <taxon>Bacteroidota</taxon>
        <taxon>Flavobacteriia</taxon>
        <taxon>Flavobacteriales</taxon>
        <taxon>Flavobacteriaceae</taxon>
        <taxon>Confluentibacter</taxon>
    </lineage>
</organism>
<protein>
    <submittedName>
        <fullName evidence="10">Uncharacterized protein</fullName>
    </submittedName>
</protein>
<dbReference type="Pfam" id="PF22571">
    <property type="entry name" value="LiaI-LiaF-TM_PspC"/>
    <property type="match status" value="1"/>
</dbReference>
<evidence type="ECO:0000313" key="11">
    <source>
        <dbReference type="Proteomes" id="UP000233435"/>
    </source>
</evidence>
<dbReference type="GO" id="GO:0005886">
    <property type="term" value="C:plasma membrane"/>
    <property type="evidence" value="ECO:0007669"/>
    <property type="project" value="UniProtKB-SubCell"/>
</dbReference>
<dbReference type="InterPro" id="IPR052027">
    <property type="entry name" value="PspC"/>
</dbReference>
<keyword evidence="4 6" id="KW-1133">Transmembrane helix</keyword>
<dbReference type="InterPro" id="IPR054319">
    <property type="entry name" value="PspC-rel_ToastRack"/>
</dbReference>
<gene>
    <name evidence="10" type="ORF">CSW08_08670</name>
</gene>
<feature type="domain" description="PspC-related ToastRack" evidence="9">
    <location>
        <begin position="401"/>
        <end position="532"/>
    </location>
</feature>
<evidence type="ECO:0000256" key="4">
    <source>
        <dbReference type="ARBA" id="ARBA00022989"/>
    </source>
</evidence>
<dbReference type="PANTHER" id="PTHR33885:SF3">
    <property type="entry name" value="PHAGE SHOCK PROTEIN C"/>
    <property type="match status" value="1"/>
</dbReference>
<dbReference type="Pfam" id="PF04024">
    <property type="entry name" value="PspC"/>
    <property type="match status" value="1"/>
</dbReference>
<dbReference type="AlphaFoldDB" id="A0A2N3HJX1"/>
<evidence type="ECO:0000259" key="9">
    <source>
        <dbReference type="Pfam" id="PF22744"/>
    </source>
</evidence>
<evidence type="ECO:0000256" key="3">
    <source>
        <dbReference type="ARBA" id="ARBA00022692"/>
    </source>
</evidence>
<dbReference type="RefSeq" id="WP_106659494.1">
    <property type="nucleotide sequence ID" value="NZ_PJEO01000028.1"/>
</dbReference>
<dbReference type="PANTHER" id="PTHR33885">
    <property type="entry name" value="PHAGE SHOCK PROTEIN C"/>
    <property type="match status" value="1"/>
</dbReference>
<feature type="transmembrane region" description="Helical" evidence="6">
    <location>
        <begin position="247"/>
        <end position="273"/>
    </location>
</feature>
<keyword evidence="2" id="KW-1003">Cell membrane</keyword>
<evidence type="ECO:0000256" key="1">
    <source>
        <dbReference type="ARBA" id="ARBA00004162"/>
    </source>
</evidence>
<keyword evidence="11" id="KW-1185">Reference proteome</keyword>
<evidence type="ECO:0000259" key="8">
    <source>
        <dbReference type="Pfam" id="PF22571"/>
    </source>
</evidence>
<feature type="transmembrane region" description="Helical" evidence="6">
    <location>
        <begin position="329"/>
        <end position="351"/>
    </location>
</feature>
<dbReference type="EMBL" id="PJEO01000028">
    <property type="protein sequence ID" value="PKQ45280.1"/>
    <property type="molecule type" value="Genomic_DNA"/>
</dbReference>
<feature type="domain" description="Phage shock protein PspC N-terminal" evidence="7">
    <location>
        <begin position="108"/>
        <end position="165"/>
    </location>
</feature>
<proteinExistence type="predicted"/>
<keyword evidence="3 6" id="KW-0812">Transmembrane</keyword>
<sequence length="589" mass="65684">MNKTVNINLAGIFFHIDEDAYLKLQRYLESIKRSFTDSQGRSEIISDIEARIAELFSERVIHDKQVIGIKEVDEVIAIMGQPEDYLVDDDIFEDDPKSTSFKKSAPSKKLFRDTDNSYISGVSSGLGHYLGIDAVWMRLLWIILTIASGGTFIIIYILFWILVPAAITTAEKIMMTGEPVNISNIEKKIKDGFDNVADNVSEAAKNVSKSVSGAAKKGSSSIKSSSKNFFDTLADIIMFFFKVIAKFIGVLFIIIGASALVGLIIALFSLGVADIVHIPGIDFIDIANSGNTPIWLISLFVFFTVGIPFFFLFYLGLKILINNLKSIGNIAKFTLLGLWLFSIIALVVIGIREASEHAFNERTVEKQYLQIKTMDTLKIKMAENDLYRNSYRTNGFKIANNQNGDKTIYRQDITILVKYTTDTIATIGIEKSADGRNYEKAITRAKNINYNYTFTNNQLVLDSFLSTGPDNKMSDQEVVITLYLPLNSVAYFDKNTKDFLNHYSNNDNIISSKYTNHYVKITEDGVVCDDCTGEEFEIQVDTPNIKIDEHGVEINSDGNIIKIDSSGVKAESEAVKVNINSDGVSVKSE</sequence>
<evidence type="ECO:0000313" key="10">
    <source>
        <dbReference type="EMBL" id="PKQ45280.1"/>
    </source>
</evidence>
<feature type="domain" description="PspC-related transmembrane region" evidence="8">
    <location>
        <begin position="217"/>
        <end position="356"/>
    </location>
</feature>
<dbReference type="OrthoDB" id="5772680at2"/>
<evidence type="ECO:0000259" key="7">
    <source>
        <dbReference type="Pfam" id="PF04024"/>
    </source>
</evidence>
<feature type="transmembrane region" description="Helical" evidence="6">
    <location>
        <begin position="139"/>
        <end position="167"/>
    </location>
</feature>
<feature type="transmembrane region" description="Helical" evidence="6">
    <location>
        <begin position="293"/>
        <end position="317"/>
    </location>
</feature>
<evidence type="ECO:0000256" key="5">
    <source>
        <dbReference type="ARBA" id="ARBA00023136"/>
    </source>
</evidence>
<reference evidence="10 11" key="1">
    <citation type="submission" date="2017-12" db="EMBL/GenBank/DDBJ databases">
        <title>Confluentibacter flavum sp. nov., isolated from the saline lake.</title>
        <authorList>
            <person name="Yu L."/>
        </authorList>
    </citation>
    <scope>NUCLEOTIDE SEQUENCE [LARGE SCALE GENOMIC DNA]</scope>
    <source>
        <strain evidence="10 11">3B</strain>
    </source>
</reference>
<dbReference type="InterPro" id="IPR007168">
    <property type="entry name" value="Phageshock_PspC_N"/>
</dbReference>
<accession>A0A2N3HJX1</accession>
<dbReference type="InterPro" id="IPR054321">
    <property type="entry name" value="PspC-rel_TM"/>
</dbReference>
<keyword evidence="5 6" id="KW-0472">Membrane</keyword>
<comment type="subcellular location">
    <subcellularLocation>
        <location evidence="1">Cell membrane</location>
        <topology evidence="1">Single-pass membrane protein</topology>
    </subcellularLocation>
</comment>